<dbReference type="RefSeq" id="WP_101671514.1">
    <property type="nucleotide sequence ID" value="NZ_NMYC01000005.1"/>
</dbReference>
<dbReference type="AlphaFoldDB" id="A0A2N5IYH2"/>
<feature type="transmembrane region" description="Helical" evidence="2">
    <location>
        <begin position="249"/>
        <end position="269"/>
    </location>
</feature>
<reference evidence="3 4" key="1">
    <citation type="submission" date="2017-07" db="EMBL/GenBank/DDBJ databases">
        <title>Bifidobacterium novel species.</title>
        <authorList>
            <person name="Lugli G.A."/>
            <person name="Milani C."/>
            <person name="Duranti S."/>
            <person name="Mangifesta M."/>
        </authorList>
    </citation>
    <scope>NUCLEOTIDE SEQUENCE [LARGE SCALE GENOMIC DNA]</scope>
    <source>
        <strain evidence="4">Goo31D</strain>
    </source>
</reference>
<organism evidence="3 4">
    <name type="scientific">Bifidobacterium anseris</name>
    <dbReference type="NCBI Taxonomy" id="2020963"/>
    <lineage>
        <taxon>Bacteria</taxon>
        <taxon>Bacillati</taxon>
        <taxon>Actinomycetota</taxon>
        <taxon>Actinomycetes</taxon>
        <taxon>Bifidobacteriales</taxon>
        <taxon>Bifidobacteriaceae</taxon>
        <taxon>Bifidobacterium</taxon>
    </lineage>
</organism>
<feature type="region of interest" description="Disordered" evidence="1">
    <location>
        <begin position="162"/>
        <end position="202"/>
    </location>
</feature>
<keyword evidence="4" id="KW-1185">Reference proteome</keyword>
<accession>A0A2N5IYH2</accession>
<evidence type="ECO:0000256" key="1">
    <source>
        <dbReference type="SAM" id="MobiDB-lite"/>
    </source>
</evidence>
<evidence type="ECO:0000313" key="3">
    <source>
        <dbReference type="EMBL" id="PLS27011.1"/>
    </source>
</evidence>
<feature type="region of interest" description="Disordered" evidence="1">
    <location>
        <begin position="1"/>
        <end position="30"/>
    </location>
</feature>
<proteinExistence type="predicted"/>
<feature type="region of interest" description="Disordered" evidence="1">
    <location>
        <begin position="82"/>
        <end position="104"/>
    </location>
</feature>
<sequence>MNNTDHNTHDDDTEVIAQQDAAGDVTTEDVTTEMDMPLSERFADFDVDAAAAPTPDDGDTREMPAQSRIDDATTVVIEQTGGDDLAPTCVMPQQDADDKTQPLTTVQSAGWSWSSDAAPAITATDDDTATLDTATLDDTVLDTTTFGTETLDVTVVDEDAAEATTSAADTTAAATPPSEPTPPSAVPMYSAPQPAEEPKIVRPSGASAGTIAFGVVVTIFGALTILVGATMNSGLLDYIDWRGIVNWTLMGLGVLLSVVAIVWGLIAHVRGRRRDERRTDR</sequence>
<comment type="caution">
    <text evidence="3">The sequence shown here is derived from an EMBL/GenBank/DDBJ whole genome shotgun (WGS) entry which is preliminary data.</text>
</comment>
<protein>
    <submittedName>
        <fullName evidence="3">Uncharacterized protein</fullName>
    </submittedName>
</protein>
<feature type="region of interest" description="Disordered" evidence="1">
    <location>
        <begin position="43"/>
        <end position="66"/>
    </location>
</feature>
<dbReference type="Proteomes" id="UP000234935">
    <property type="component" value="Unassembled WGS sequence"/>
</dbReference>
<dbReference type="OrthoDB" id="3232429at2"/>
<evidence type="ECO:0000256" key="2">
    <source>
        <dbReference type="SAM" id="Phobius"/>
    </source>
</evidence>
<feature type="transmembrane region" description="Helical" evidence="2">
    <location>
        <begin position="208"/>
        <end position="229"/>
    </location>
</feature>
<keyword evidence="2" id="KW-0812">Transmembrane</keyword>
<keyword evidence="2" id="KW-1133">Transmembrane helix</keyword>
<dbReference type="EMBL" id="NMYC01000005">
    <property type="protein sequence ID" value="PLS27011.1"/>
    <property type="molecule type" value="Genomic_DNA"/>
</dbReference>
<gene>
    <name evidence="3" type="ORF">CGZ88_1496</name>
</gene>
<evidence type="ECO:0000313" key="4">
    <source>
        <dbReference type="Proteomes" id="UP000234935"/>
    </source>
</evidence>
<feature type="compositionally biased region" description="Basic and acidic residues" evidence="1">
    <location>
        <begin position="1"/>
        <end position="10"/>
    </location>
</feature>
<name>A0A2N5IYH2_9BIFI</name>
<feature type="compositionally biased region" description="Low complexity" evidence="1">
    <location>
        <begin position="162"/>
        <end position="176"/>
    </location>
</feature>
<keyword evidence="2" id="KW-0472">Membrane</keyword>